<evidence type="ECO:0000256" key="4">
    <source>
        <dbReference type="SAM" id="MobiDB-lite"/>
    </source>
</evidence>
<dbReference type="EMBL" id="SOYS01000006">
    <property type="protein sequence ID" value="NIY48661.1"/>
    <property type="molecule type" value="Genomic_DNA"/>
</dbReference>
<reference evidence="6 7" key="1">
    <citation type="journal article" date="2020" name="Microorganisms">
        <title>Polyphasic Characterisation of Cedecea colo sp. nov., a New Enteric Bacterium Isolated from the Koala Hindgut.</title>
        <authorList>
            <person name="Boath J.M."/>
            <person name="Dakhal S."/>
            <person name="Van T.T.H."/>
            <person name="Moore R.J."/>
            <person name="Dekiwadia C."/>
            <person name="Macreadie I.G."/>
        </authorList>
    </citation>
    <scope>NUCLEOTIDE SEQUENCE [LARGE SCALE GENOMIC DNA]</scope>
    <source>
        <strain evidence="6 7">ZA</strain>
    </source>
</reference>
<dbReference type="CDD" id="cd17470">
    <property type="entry name" value="T3SS_Flik_C"/>
    <property type="match status" value="1"/>
</dbReference>
<keyword evidence="7" id="KW-1185">Reference proteome</keyword>
<comment type="function">
    <text evidence="1">Controls the length of the flagellar hook.</text>
</comment>
<dbReference type="InterPro" id="IPR052563">
    <property type="entry name" value="FliK"/>
</dbReference>
<comment type="caution">
    <text evidence="6">The sequence shown here is derived from an EMBL/GenBank/DDBJ whole genome shotgun (WGS) entry which is preliminary data.</text>
</comment>
<feature type="region of interest" description="Disordered" evidence="4">
    <location>
        <begin position="185"/>
        <end position="204"/>
    </location>
</feature>
<feature type="domain" description="Flagellar hook-length control protein-like C-terminal" evidence="5">
    <location>
        <begin position="288"/>
        <end position="367"/>
    </location>
</feature>
<sequence length="417" mass="43260">MMVNITALMNAKPATPTAQGSTDTVKDDDFTAALEQKTQQLLPVIQGDMQQSVPLPAAETLVNVSHEPQGSAFDSLDKLPGSTLNGKPQETADDRAPVLAEISAELQLVHLQTLVMQMDAANAGAAGAVAGTAQQMNMIAAATTAADAEGEAAAANIDRAMLTSRKGMADSGNAALTAALAKQSYPPAGPAGKEVNHEAQSTPGLPAPVQVEKPEQMLSLFKPVVEGALASAAEGQPSFTSATIAHPHTPSGSSLLASHAASVPVTAASATVLTQEMGTVAWQQSLGQQIAMFTRNGIHNAEIRLNPAELGVLKINLRLKSDQASLHFVSENHQVRAALEAAMPQLRTSLAESGINLEASRVASDSAESWSGSAHSELASEQRAQDDTGRDTPQADTGDVVIRPAQMRHNSGINTFV</sequence>
<proteinExistence type="inferred from homology"/>
<evidence type="ECO:0000256" key="3">
    <source>
        <dbReference type="ARBA" id="ARBA00022795"/>
    </source>
</evidence>
<dbReference type="PANTHER" id="PTHR37533:SF2">
    <property type="entry name" value="FLAGELLAR HOOK-LENGTH CONTROL PROTEIN"/>
    <property type="match status" value="1"/>
</dbReference>
<dbReference type="Gene3D" id="3.30.750.140">
    <property type="match status" value="1"/>
</dbReference>
<comment type="similarity">
    <text evidence="2">Belongs to the FliK family.</text>
</comment>
<dbReference type="Pfam" id="PF02120">
    <property type="entry name" value="Flg_hook"/>
    <property type="match status" value="1"/>
</dbReference>
<name>A0ABX0VPR2_9ENTR</name>
<feature type="compositionally biased region" description="Basic and acidic residues" evidence="4">
    <location>
        <begin position="378"/>
        <end position="390"/>
    </location>
</feature>
<evidence type="ECO:0000313" key="7">
    <source>
        <dbReference type="Proteomes" id="UP000697927"/>
    </source>
</evidence>
<feature type="region of interest" description="Disordered" evidence="4">
    <location>
        <begin position="69"/>
        <end position="91"/>
    </location>
</feature>
<evidence type="ECO:0000259" key="5">
    <source>
        <dbReference type="Pfam" id="PF02120"/>
    </source>
</evidence>
<evidence type="ECO:0000256" key="2">
    <source>
        <dbReference type="ARBA" id="ARBA00009149"/>
    </source>
</evidence>
<dbReference type="PANTHER" id="PTHR37533">
    <property type="entry name" value="FLAGELLAR HOOK-LENGTH CONTROL PROTEIN"/>
    <property type="match status" value="1"/>
</dbReference>
<gene>
    <name evidence="6" type="ORF">E2L00_14390</name>
</gene>
<dbReference type="Proteomes" id="UP000697927">
    <property type="component" value="Unassembled WGS sequence"/>
</dbReference>
<keyword evidence="3" id="KW-1005">Bacterial flagellum biogenesis</keyword>
<organism evidence="6 7">
    <name type="scientific">Cedecea colo</name>
    <dbReference type="NCBI Taxonomy" id="2552946"/>
    <lineage>
        <taxon>Bacteria</taxon>
        <taxon>Pseudomonadati</taxon>
        <taxon>Pseudomonadota</taxon>
        <taxon>Gammaproteobacteria</taxon>
        <taxon>Enterobacterales</taxon>
        <taxon>Enterobacteriaceae</taxon>
        <taxon>Cedecea</taxon>
    </lineage>
</organism>
<feature type="region of interest" description="Disordered" evidence="4">
    <location>
        <begin position="366"/>
        <end position="402"/>
    </location>
</feature>
<protein>
    <recommendedName>
        <fullName evidence="5">Flagellar hook-length control protein-like C-terminal domain-containing protein</fullName>
    </recommendedName>
</protein>
<dbReference type="InterPro" id="IPR038610">
    <property type="entry name" value="FliK-like_C_sf"/>
</dbReference>
<feature type="region of interest" description="Disordered" evidence="4">
    <location>
        <begin position="1"/>
        <end position="24"/>
    </location>
</feature>
<dbReference type="InterPro" id="IPR001635">
    <property type="entry name" value="Flag_hook_Flik"/>
</dbReference>
<dbReference type="PRINTS" id="PR01007">
    <property type="entry name" value="FLGHOOKFLIK"/>
</dbReference>
<accession>A0ABX0VPR2</accession>
<evidence type="ECO:0000313" key="6">
    <source>
        <dbReference type="EMBL" id="NIY48661.1"/>
    </source>
</evidence>
<evidence type="ECO:0000256" key="1">
    <source>
        <dbReference type="ARBA" id="ARBA00003944"/>
    </source>
</evidence>
<dbReference type="InterPro" id="IPR021136">
    <property type="entry name" value="Flagellar_hook_control-like_C"/>
</dbReference>
<dbReference type="RefSeq" id="WP_167612712.1">
    <property type="nucleotide sequence ID" value="NZ_SOYS01000006.1"/>
</dbReference>